<dbReference type="Pfam" id="PF08338">
    <property type="entry name" value="DUF1731"/>
    <property type="match status" value="1"/>
</dbReference>
<sequence>MNYLVTGGTGFIGKSLVTKLQQKGHHIFILTRTPHEFENTAHTTYIPYDYPAEDLPPIHGVVNLAGESLFGYWTKKKQTIRTSRIETTEKIIAFMKRLESRPEVFISGSAIGFYGISDENMYTENTKTPGTDFLANVVVQWEETAKKAEELGIRTVLARFGVVLGMDGALSFMQMPIKLFAGGKIGGGDQWMSWVHIEDAVNILIFSLTNKSISGPINVTAPNPLRNKDFMKTVATVLKRPFWFHTPSLIFRAATGEMSQLILHGQYVLPMKAIDHHYTFSFPYLEHALRNILNKQHTK</sequence>
<dbReference type="SUPFAM" id="SSF51735">
    <property type="entry name" value="NAD(P)-binding Rossmann-fold domains"/>
    <property type="match status" value="1"/>
</dbReference>
<comment type="similarity">
    <text evidence="1">Belongs to the NAD(P)-dependent epimerase/dehydratase family. SDR39U1 subfamily.</text>
</comment>
<dbReference type="Proteomes" id="UP001275315">
    <property type="component" value="Unassembled WGS sequence"/>
</dbReference>
<proteinExistence type="inferred from homology"/>
<dbReference type="EMBL" id="JAWDIQ010000001">
    <property type="protein sequence ID" value="MDY0407549.1"/>
    <property type="molecule type" value="Genomic_DNA"/>
</dbReference>
<comment type="caution">
    <text evidence="4">The sequence shown here is derived from an EMBL/GenBank/DDBJ whole genome shotgun (WGS) entry which is preliminary data.</text>
</comment>
<dbReference type="InterPro" id="IPR001509">
    <property type="entry name" value="Epimerase_deHydtase"/>
</dbReference>
<evidence type="ECO:0000259" key="2">
    <source>
        <dbReference type="Pfam" id="PF01370"/>
    </source>
</evidence>
<dbReference type="Pfam" id="PF01370">
    <property type="entry name" value="Epimerase"/>
    <property type="match status" value="1"/>
</dbReference>
<protein>
    <submittedName>
        <fullName evidence="4">TIGR01777 family oxidoreductase</fullName>
    </submittedName>
</protein>
<evidence type="ECO:0000313" key="4">
    <source>
        <dbReference type="EMBL" id="MDY0407549.1"/>
    </source>
</evidence>
<gene>
    <name evidence="4" type="ORF">RWD45_01530</name>
</gene>
<dbReference type="Gene3D" id="3.40.50.720">
    <property type="entry name" value="NAD(P)-binding Rossmann-like Domain"/>
    <property type="match status" value="1"/>
</dbReference>
<feature type="domain" description="DUF1731" evidence="3">
    <location>
        <begin position="246"/>
        <end position="292"/>
    </location>
</feature>
<evidence type="ECO:0000256" key="1">
    <source>
        <dbReference type="ARBA" id="ARBA00009353"/>
    </source>
</evidence>
<dbReference type="PANTHER" id="PTHR11092">
    <property type="entry name" value="SUGAR NUCLEOTIDE EPIMERASE RELATED"/>
    <property type="match status" value="1"/>
</dbReference>
<dbReference type="NCBIfam" id="TIGR01777">
    <property type="entry name" value="yfcH"/>
    <property type="match status" value="1"/>
</dbReference>
<dbReference type="InterPro" id="IPR036291">
    <property type="entry name" value="NAD(P)-bd_dom_sf"/>
</dbReference>
<dbReference type="InterPro" id="IPR010099">
    <property type="entry name" value="SDR39U1"/>
</dbReference>
<feature type="domain" description="NAD-dependent epimerase/dehydratase" evidence="2">
    <location>
        <begin position="4"/>
        <end position="211"/>
    </location>
</feature>
<dbReference type="PANTHER" id="PTHR11092:SF0">
    <property type="entry name" value="EPIMERASE FAMILY PROTEIN SDR39U1"/>
    <property type="match status" value="1"/>
</dbReference>
<dbReference type="InterPro" id="IPR013549">
    <property type="entry name" value="DUF1731"/>
</dbReference>
<reference evidence="4 5" key="1">
    <citation type="submission" date="2023-10" db="EMBL/GenBank/DDBJ databases">
        <title>Virgibacillus soli CC-YMP-6 genome.</title>
        <authorList>
            <person name="Miliotis G."/>
            <person name="Sengupta P."/>
            <person name="Hameed A."/>
            <person name="Chuvochina M."/>
            <person name="Mcdonagh F."/>
            <person name="Simpson A.C."/>
            <person name="Singh N.K."/>
            <person name="Rekha P.D."/>
            <person name="Raman K."/>
            <person name="Hugenholtz P."/>
            <person name="Venkateswaran K."/>
        </authorList>
    </citation>
    <scope>NUCLEOTIDE SEQUENCE [LARGE SCALE GENOMIC DNA]</scope>
    <source>
        <strain evidence="4 5">CC-YMP-6</strain>
    </source>
</reference>
<evidence type="ECO:0000259" key="3">
    <source>
        <dbReference type="Pfam" id="PF08338"/>
    </source>
</evidence>
<organism evidence="4 5">
    <name type="scientific">Paracerasibacillus soli</name>
    <dbReference type="NCBI Taxonomy" id="480284"/>
    <lineage>
        <taxon>Bacteria</taxon>
        <taxon>Bacillati</taxon>
        <taxon>Bacillota</taxon>
        <taxon>Bacilli</taxon>
        <taxon>Bacillales</taxon>
        <taxon>Bacillaceae</taxon>
        <taxon>Paracerasibacillus</taxon>
    </lineage>
</organism>
<accession>A0ABU5CP13</accession>
<dbReference type="RefSeq" id="WP_320378355.1">
    <property type="nucleotide sequence ID" value="NZ_JAWDIQ010000001.1"/>
</dbReference>
<keyword evidence="5" id="KW-1185">Reference proteome</keyword>
<name>A0ABU5CP13_9BACI</name>
<evidence type="ECO:0000313" key="5">
    <source>
        <dbReference type="Proteomes" id="UP001275315"/>
    </source>
</evidence>